<organism evidence="2 3">
    <name type="scientific">Variovorax defluvii</name>
    <dbReference type="NCBI Taxonomy" id="913761"/>
    <lineage>
        <taxon>Bacteria</taxon>
        <taxon>Pseudomonadati</taxon>
        <taxon>Pseudomonadota</taxon>
        <taxon>Betaproteobacteria</taxon>
        <taxon>Burkholderiales</taxon>
        <taxon>Comamonadaceae</taxon>
        <taxon>Variovorax</taxon>
    </lineage>
</organism>
<protein>
    <recommendedName>
        <fullName evidence="1">HTH lysR-type domain-containing protein</fullName>
    </recommendedName>
</protein>
<evidence type="ECO:0000313" key="2">
    <source>
        <dbReference type="EMBL" id="GAA4356317.1"/>
    </source>
</evidence>
<evidence type="ECO:0000259" key="1">
    <source>
        <dbReference type="PROSITE" id="PS50931"/>
    </source>
</evidence>
<proteinExistence type="predicted"/>
<feature type="domain" description="HTH lysR-type" evidence="1">
    <location>
        <begin position="15"/>
        <end position="54"/>
    </location>
</feature>
<dbReference type="InterPro" id="IPR036388">
    <property type="entry name" value="WH-like_DNA-bd_sf"/>
</dbReference>
<sequence>MKQGTRDVAGDRLLLMQTFVRIVEAGSLSAAASQLGAAQPTISRRLQSLEKMLGFVSCIGRPTP</sequence>
<dbReference type="EMBL" id="BAABGJ010000080">
    <property type="protein sequence ID" value="GAA4356317.1"/>
    <property type="molecule type" value="Genomic_DNA"/>
</dbReference>
<dbReference type="SUPFAM" id="SSF46785">
    <property type="entry name" value="Winged helix' DNA-binding domain"/>
    <property type="match status" value="1"/>
</dbReference>
<dbReference type="InterPro" id="IPR000847">
    <property type="entry name" value="LysR_HTH_N"/>
</dbReference>
<keyword evidence="3" id="KW-1185">Reference proteome</keyword>
<dbReference type="Pfam" id="PF00126">
    <property type="entry name" value="HTH_1"/>
    <property type="match status" value="1"/>
</dbReference>
<comment type="caution">
    <text evidence="2">The sequence shown here is derived from an EMBL/GenBank/DDBJ whole genome shotgun (WGS) entry which is preliminary data.</text>
</comment>
<dbReference type="InterPro" id="IPR036390">
    <property type="entry name" value="WH_DNA-bd_sf"/>
</dbReference>
<dbReference type="Proteomes" id="UP001500975">
    <property type="component" value="Unassembled WGS sequence"/>
</dbReference>
<dbReference type="Gene3D" id="1.10.10.10">
    <property type="entry name" value="Winged helix-like DNA-binding domain superfamily/Winged helix DNA-binding domain"/>
    <property type="match status" value="1"/>
</dbReference>
<gene>
    <name evidence="2" type="ORF">GCM10023165_49260</name>
</gene>
<accession>A0ABP8ICW9</accession>
<evidence type="ECO:0000313" key="3">
    <source>
        <dbReference type="Proteomes" id="UP001500975"/>
    </source>
</evidence>
<name>A0ABP8ICW9_9BURK</name>
<reference evidence="3" key="1">
    <citation type="journal article" date="2019" name="Int. J. Syst. Evol. Microbiol.">
        <title>The Global Catalogue of Microorganisms (GCM) 10K type strain sequencing project: providing services to taxonomists for standard genome sequencing and annotation.</title>
        <authorList>
            <consortium name="The Broad Institute Genomics Platform"/>
            <consortium name="The Broad Institute Genome Sequencing Center for Infectious Disease"/>
            <person name="Wu L."/>
            <person name="Ma J."/>
        </authorList>
    </citation>
    <scope>NUCLEOTIDE SEQUENCE [LARGE SCALE GENOMIC DNA]</scope>
    <source>
        <strain evidence="3">JCM 17804</strain>
    </source>
</reference>
<dbReference type="PROSITE" id="PS50931">
    <property type="entry name" value="HTH_LYSR"/>
    <property type="match status" value="1"/>
</dbReference>